<accession>A0AAX6MEC4</accession>
<dbReference type="EMBL" id="JBANMG010000007">
    <property type="protein sequence ID" value="KAK6950803.1"/>
    <property type="molecule type" value="Genomic_DNA"/>
</dbReference>
<gene>
    <name evidence="1" type="ORF">Daesc_007328</name>
</gene>
<dbReference type="Proteomes" id="UP001369815">
    <property type="component" value="Unassembled WGS sequence"/>
</dbReference>
<name>A0AAX6MEC4_9PEZI</name>
<proteinExistence type="predicted"/>
<protein>
    <recommendedName>
        <fullName evidence="3">C2H2-type domain-containing protein</fullName>
    </recommendedName>
</protein>
<evidence type="ECO:0000313" key="1">
    <source>
        <dbReference type="EMBL" id="KAK6950803.1"/>
    </source>
</evidence>
<reference evidence="1 2" key="1">
    <citation type="journal article" date="2024" name="Front Chem Biol">
        <title>Unveiling the potential of Daldinia eschscholtzii MFLUCC 19-0629 through bioactivity and bioinformatics studies for enhanced sustainable agriculture production.</title>
        <authorList>
            <person name="Brooks S."/>
            <person name="Weaver J.A."/>
            <person name="Klomchit A."/>
            <person name="Alharthi S.A."/>
            <person name="Onlamun T."/>
            <person name="Nurani R."/>
            <person name="Vong T.K."/>
            <person name="Alberti F."/>
            <person name="Greco C."/>
        </authorList>
    </citation>
    <scope>NUCLEOTIDE SEQUENCE [LARGE SCALE GENOMIC DNA]</scope>
    <source>
        <strain evidence="1">MFLUCC 19-0629</strain>
    </source>
</reference>
<keyword evidence="2" id="KW-1185">Reference proteome</keyword>
<organism evidence="1 2">
    <name type="scientific">Daldinia eschscholtzii</name>
    <dbReference type="NCBI Taxonomy" id="292717"/>
    <lineage>
        <taxon>Eukaryota</taxon>
        <taxon>Fungi</taxon>
        <taxon>Dikarya</taxon>
        <taxon>Ascomycota</taxon>
        <taxon>Pezizomycotina</taxon>
        <taxon>Sordariomycetes</taxon>
        <taxon>Xylariomycetidae</taxon>
        <taxon>Xylariales</taxon>
        <taxon>Hypoxylaceae</taxon>
        <taxon>Daldinia</taxon>
    </lineage>
</organism>
<evidence type="ECO:0000313" key="2">
    <source>
        <dbReference type="Proteomes" id="UP001369815"/>
    </source>
</evidence>
<dbReference type="Gene3D" id="3.30.160.60">
    <property type="entry name" value="Classic Zinc Finger"/>
    <property type="match status" value="1"/>
</dbReference>
<comment type="caution">
    <text evidence="1">The sequence shown here is derived from an EMBL/GenBank/DDBJ whole genome shotgun (WGS) entry which is preliminary data.</text>
</comment>
<evidence type="ECO:0008006" key="3">
    <source>
        <dbReference type="Google" id="ProtNLM"/>
    </source>
</evidence>
<dbReference type="AlphaFoldDB" id="A0AAX6MEC4"/>
<sequence>MARDVSHGSEHSNYSATSNVQYDFAVSAGSENMGSYDFYNVADAGSYATGGQAYDVNSQAEEQEFQYQFYDFIANDNSGQGPYWKLKSGFTSSAEYPEILPIPATNASPPTNNTSTVGDAAGRHVCLEPFCNASPFKRKADLLRHYLHRHRDANQKTPFHCDWKRCQRSKEPFYRLDHCREHYRDYHQEDLSRRGPNKENSEWWKSRKVDITWWRCPKCLSRIAIDSKGFQCAKCKTTCEPERRKLRGYE</sequence>